<protein>
    <submittedName>
        <fullName evidence="4">FtsZ-interacting cell division protein YlmF</fullName>
    </submittedName>
</protein>
<dbReference type="PANTHER" id="PTHR40446:SF2">
    <property type="entry name" value="N-ACETYLGLUCOSAMINE-1-PHOSPHODIESTER ALPHA-N-ACETYLGLUCOSAMINIDASE"/>
    <property type="match status" value="1"/>
</dbReference>
<dbReference type="Proteomes" id="UP001549106">
    <property type="component" value="Unassembled WGS sequence"/>
</dbReference>
<evidence type="ECO:0000259" key="3">
    <source>
        <dbReference type="Pfam" id="PF09992"/>
    </source>
</evidence>
<feature type="compositionally biased region" description="Basic and acidic residues" evidence="1">
    <location>
        <begin position="39"/>
        <end position="53"/>
    </location>
</feature>
<evidence type="ECO:0000256" key="2">
    <source>
        <dbReference type="SAM" id="SignalP"/>
    </source>
</evidence>
<sequence length="447" mass="49560">MKKRCGKGMLVLLMAALVSVGGIGAACFFSRQAGKEKFQEEEAEKLKAEREYLEAGAPEKAGPYPEYQSESGKMEKREELQDTETEKEKKQKAEEDRKKKEEEKRQREEAEARIKKVEKMLAKLYDPDSDSVAMNTSKNSKIFQDAQTEMWKLPLSYDRKRQEFQKIVDRISDEWDYINDDLHYETETLKISAQEKDTGYTKYWVCHVETFSPRQLCSALCGGTYGNPRKPVSEELAAHNGVIGVNGSGFSYGTGIPAPGKTMIKNGKIYNDVYSNGNIFCVTQDGGMFTAAAGMTAETMINRGVKDTYCFGPTLIENGKASEISGQFTQTARYQRTAVGMVNPGEYYLVAVDGKGAGGSEGMTYQELQQVFLDLGCEYAYHLDGGGSTTLVFKGRVLNILTDGGKERPCGDILYFIDAGDGAEGEEIVIHENEAMIRPSSGKSSLK</sequence>
<feature type="compositionally biased region" description="Basic and acidic residues" evidence="1">
    <location>
        <begin position="72"/>
        <end position="111"/>
    </location>
</feature>
<keyword evidence="4" id="KW-0131">Cell cycle</keyword>
<dbReference type="GO" id="GO:0051301">
    <property type="term" value="P:cell division"/>
    <property type="evidence" value="ECO:0007669"/>
    <property type="project" value="UniProtKB-KW"/>
</dbReference>
<comment type="caution">
    <text evidence="4">The sequence shown here is derived from an EMBL/GenBank/DDBJ whole genome shotgun (WGS) entry which is preliminary data.</text>
</comment>
<feature type="chain" id="PRO_5047222540" evidence="2">
    <location>
        <begin position="26"/>
        <end position="447"/>
    </location>
</feature>
<evidence type="ECO:0000313" key="5">
    <source>
        <dbReference type="Proteomes" id="UP001549106"/>
    </source>
</evidence>
<evidence type="ECO:0000313" key="4">
    <source>
        <dbReference type="EMBL" id="MET3749295.1"/>
    </source>
</evidence>
<dbReference type="Pfam" id="PF09992">
    <property type="entry name" value="NAGPA"/>
    <property type="match status" value="1"/>
</dbReference>
<evidence type="ECO:0000256" key="1">
    <source>
        <dbReference type="SAM" id="MobiDB-lite"/>
    </source>
</evidence>
<feature type="signal peptide" evidence="2">
    <location>
        <begin position="1"/>
        <end position="25"/>
    </location>
</feature>
<reference evidence="4 5" key="1">
    <citation type="submission" date="2024-06" db="EMBL/GenBank/DDBJ databases">
        <title>Genomic Encyclopedia of Type Strains, Phase IV (KMG-IV): sequencing the most valuable type-strain genomes for metagenomic binning, comparative biology and taxonomic classification.</title>
        <authorList>
            <person name="Goeker M."/>
        </authorList>
    </citation>
    <scope>NUCLEOTIDE SEQUENCE [LARGE SCALE GENOMIC DNA]</scope>
    <source>
        <strain evidence="4 5">DSM 29492</strain>
    </source>
</reference>
<dbReference type="InterPro" id="IPR018711">
    <property type="entry name" value="NAGPA"/>
</dbReference>
<gene>
    <name evidence="4" type="ORF">ABID24_000518</name>
</gene>
<feature type="domain" description="Phosphodiester glycosidase" evidence="3">
    <location>
        <begin position="240"/>
        <end position="416"/>
    </location>
</feature>
<keyword evidence="2" id="KW-0732">Signal</keyword>
<dbReference type="PROSITE" id="PS51257">
    <property type="entry name" value="PROKAR_LIPOPROTEIN"/>
    <property type="match status" value="1"/>
</dbReference>
<keyword evidence="4" id="KW-0132">Cell division</keyword>
<organism evidence="4 5">
    <name type="scientific">Blautia caecimuris</name>
    <dbReference type="NCBI Taxonomy" id="1796615"/>
    <lineage>
        <taxon>Bacteria</taxon>
        <taxon>Bacillati</taxon>
        <taxon>Bacillota</taxon>
        <taxon>Clostridia</taxon>
        <taxon>Lachnospirales</taxon>
        <taxon>Lachnospiraceae</taxon>
        <taxon>Blautia</taxon>
    </lineage>
</organism>
<feature type="region of interest" description="Disordered" evidence="1">
    <location>
        <begin position="39"/>
        <end position="111"/>
    </location>
</feature>
<proteinExistence type="predicted"/>
<dbReference type="PANTHER" id="PTHR40446">
    <property type="entry name" value="N-ACETYLGLUCOSAMINE-1-PHOSPHODIESTER ALPHA-N-ACETYLGLUCOSAMINIDASE"/>
    <property type="match status" value="1"/>
</dbReference>
<keyword evidence="5" id="KW-1185">Reference proteome</keyword>
<accession>A0ABV2LYM7</accession>
<dbReference type="RefSeq" id="WP_173752268.1">
    <property type="nucleotide sequence ID" value="NZ_JANJZT010000002.1"/>
</dbReference>
<dbReference type="EMBL" id="JBEPMJ010000002">
    <property type="protein sequence ID" value="MET3749295.1"/>
    <property type="molecule type" value="Genomic_DNA"/>
</dbReference>
<name>A0ABV2LYM7_9FIRM</name>